<comment type="caution">
    <text evidence="5">The sequence shown here is derived from an EMBL/GenBank/DDBJ whole genome shotgun (WGS) entry which is preliminary data.</text>
</comment>
<dbReference type="EC" id="2.7.7.65" evidence="1"/>
<proteinExistence type="predicted"/>
<feature type="transmembrane region" description="Helical" evidence="3">
    <location>
        <begin position="155"/>
        <end position="185"/>
    </location>
</feature>
<dbReference type="InterPro" id="IPR000160">
    <property type="entry name" value="GGDEF_dom"/>
</dbReference>
<dbReference type="EMBL" id="JAXLPB010000002">
    <property type="protein sequence ID" value="MDY8109176.1"/>
    <property type="molecule type" value="Genomic_DNA"/>
</dbReference>
<dbReference type="InterPro" id="IPR029787">
    <property type="entry name" value="Nucleotide_cyclase"/>
</dbReference>
<dbReference type="InterPro" id="IPR050469">
    <property type="entry name" value="Diguanylate_Cyclase"/>
</dbReference>
<keyword evidence="6" id="KW-1185">Reference proteome</keyword>
<protein>
    <recommendedName>
        <fullName evidence="1">diguanylate cyclase</fullName>
        <ecNumber evidence="1">2.7.7.65</ecNumber>
    </recommendedName>
</protein>
<evidence type="ECO:0000259" key="4">
    <source>
        <dbReference type="PROSITE" id="PS50887"/>
    </source>
</evidence>
<dbReference type="Proteomes" id="UP001294412">
    <property type="component" value="Unassembled WGS sequence"/>
</dbReference>
<evidence type="ECO:0000256" key="2">
    <source>
        <dbReference type="ARBA" id="ARBA00034247"/>
    </source>
</evidence>
<keyword evidence="5" id="KW-0808">Transferase</keyword>
<dbReference type="SMART" id="SM00267">
    <property type="entry name" value="GGDEF"/>
    <property type="match status" value="1"/>
</dbReference>
<dbReference type="CDD" id="cd01949">
    <property type="entry name" value="GGDEF"/>
    <property type="match status" value="1"/>
</dbReference>
<dbReference type="GO" id="GO:0052621">
    <property type="term" value="F:diguanylate cyclase activity"/>
    <property type="evidence" value="ECO:0007669"/>
    <property type="project" value="UniProtKB-EC"/>
</dbReference>
<evidence type="ECO:0000313" key="5">
    <source>
        <dbReference type="EMBL" id="MDY8109176.1"/>
    </source>
</evidence>
<sequence>MDTYGNTLDRRSARLSSRLQSHAQDLAVSALVERLLAGRTRHIRLEGELRDLFRERTWSQSAKIIRSWMIWVAILNVATIVLNTLMLPQFVTPPSVLALSLVPVAVCGVLFVWRKPRTYRIQCASLVLGMFVILFSIALAGWVSGGTFHERYLSVMLFVATTGIIIFGIPVAYTTAIAALAVALYLTFQLLNPDLDIWGAVSSALFFASGIVAIVVAKRTITILAHKTFLLELRDKQRVAELAQANDRLERLARVDPLTGTANRRWMGEILDALWSAPEGDLSGTAMLMCDVDHFKGLNDRFGHLEGDRCLVEVARILQACVEADRDQVARYGGEEFLVLLRGDDDRRALTVAEDIRRAIEAAAIPNPASSISAHVTVSIGVAVLHSDARDVSPEQLQRQADNALYVAKATGRNRVEFAASALRRPR</sequence>
<comment type="catalytic activity">
    <reaction evidence="2">
        <text>2 GTP = 3',3'-c-di-GMP + 2 diphosphate</text>
        <dbReference type="Rhea" id="RHEA:24898"/>
        <dbReference type="ChEBI" id="CHEBI:33019"/>
        <dbReference type="ChEBI" id="CHEBI:37565"/>
        <dbReference type="ChEBI" id="CHEBI:58805"/>
        <dbReference type="EC" id="2.7.7.65"/>
    </reaction>
</comment>
<reference evidence="5 6" key="1">
    <citation type="submission" date="2023-12" db="EMBL/GenBank/DDBJ databases">
        <title>Description of Novel Strain Fulvimarina sp. 2208YS6-2-32 isolated from Uroteuthis (Photololigo) edulis.</title>
        <authorList>
            <person name="Park J.-S."/>
        </authorList>
    </citation>
    <scope>NUCLEOTIDE SEQUENCE [LARGE SCALE GENOMIC DNA]</scope>
    <source>
        <strain evidence="5 6">2208YS6-2-32</strain>
    </source>
</reference>
<dbReference type="NCBIfam" id="TIGR00254">
    <property type="entry name" value="GGDEF"/>
    <property type="match status" value="1"/>
</dbReference>
<organism evidence="5 6">
    <name type="scientific">Fulvimarina uroteuthidis</name>
    <dbReference type="NCBI Taxonomy" id="3098149"/>
    <lineage>
        <taxon>Bacteria</taxon>
        <taxon>Pseudomonadati</taxon>
        <taxon>Pseudomonadota</taxon>
        <taxon>Alphaproteobacteria</taxon>
        <taxon>Hyphomicrobiales</taxon>
        <taxon>Aurantimonadaceae</taxon>
        <taxon>Fulvimarina</taxon>
    </lineage>
</organism>
<dbReference type="Gene3D" id="3.30.70.270">
    <property type="match status" value="1"/>
</dbReference>
<dbReference type="RefSeq" id="WP_322186630.1">
    <property type="nucleotide sequence ID" value="NZ_JAXLPB010000002.1"/>
</dbReference>
<evidence type="ECO:0000313" key="6">
    <source>
        <dbReference type="Proteomes" id="UP001294412"/>
    </source>
</evidence>
<feature type="transmembrane region" description="Helical" evidence="3">
    <location>
        <begin position="125"/>
        <end position="143"/>
    </location>
</feature>
<feature type="domain" description="GGDEF" evidence="4">
    <location>
        <begin position="283"/>
        <end position="421"/>
    </location>
</feature>
<dbReference type="PANTHER" id="PTHR45138:SF9">
    <property type="entry name" value="DIGUANYLATE CYCLASE DGCM-RELATED"/>
    <property type="match status" value="1"/>
</dbReference>
<evidence type="ECO:0000256" key="3">
    <source>
        <dbReference type="SAM" id="Phobius"/>
    </source>
</evidence>
<gene>
    <name evidence="5" type="ORF">U0C82_08470</name>
</gene>
<evidence type="ECO:0000256" key="1">
    <source>
        <dbReference type="ARBA" id="ARBA00012528"/>
    </source>
</evidence>
<dbReference type="InterPro" id="IPR043128">
    <property type="entry name" value="Rev_trsase/Diguanyl_cyclase"/>
</dbReference>
<accession>A0ABU5I4T7</accession>
<keyword evidence="3" id="KW-0472">Membrane</keyword>
<dbReference type="PANTHER" id="PTHR45138">
    <property type="entry name" value="REGULATORY COMPONENTS OF SENSORY TRANSDUCTION SYSTEM"/>
    <property type="match status" value="1"/>
</dbReference>
<dbReference type="PROSITE" id="PS50887">
    <property type="entry name" value="GGDEF"/>
    <property type="match status" value="1"/>
</dbReference>
<feature type="transmembrane region" description="Helical" evidence="3">
    <location>
        <begin position="96"/>
        <end position="113"/>
    </location>
</feature>
<feature type="transmembrane region" description="Helical" evidence="3">
    <location>
        <begin position="197"/>
        <end position="217"/>
    </location>
</feature>
<name>A0ABU5I4T7_9HYPH</name>
<keyword evidence="5" id="KW-0548">Nucleotidyltransferase</keyword>
<feature type="transmembrane region" description="Helical" evidence="3">
    <location>
        <begin position="68"/>
        <end position="90"/>
    </location>
</feature>
<dbReference type="SUPFAM" id="SSF55073">
    <property type="entry name" value="Nucleotide cyclase"/>
    <property type="match status" value="1"/>
</dbReference>
<dbReference type="Pfam" id="PF00990">
    <property type="entry name" value="GGDEF"/>
    <property type="match status" value="1"/>
</dbReference>
<keyword evidence="3" id="KW-0812">Transmembrane</keyword>
<keyword evidence="3" id="KW-1133">Transmembrane helix</keyword>